<sequence length="659" mass="71545">MKSLLAVALLFLATPLQAQSTLAVGRPQRAHIARGDTLKYGVDADSAFVVRVMVDQLSANVGVRILGPKGTAIRGVNAAPRGMERLQVETLEKGAHQVHVIGLDSLAGDIVVTLVAREALSADAKKFTDQLLAPWDRTDGPGAVVAVWRGGRTLMAKGYGMANLAYDIPFTATTPTNIGSTTKQFTAFAVMLLVEDGKLSLDDDVRKYIPELPDFGKTVTVRHLLTHTTGYREIYNALTIAGRKLGEGDYVSRDEMIALIQRQPSLQNAPGAEFNYNNTSFALAAMIVERIAKQSFSEFMTQRVFVPLGMTRTVIRTDRSSTVRGATVGYSRAPNGDWRALGDLASALGAGGVYTTVGDLQRWVENLANPRVGHKQSIAQMTTPFTLPNGKSTGYGLGLYVDSQGPVKRIQHGGADLSHRSQLVFYPELDAGVTVQSNDGSFDASIAYRIAKAFLPELTPPVTASAAFDPRSYDVTRFDQFVGRYALDAAPQMVLTFSRSADSLIVQPTGQPRVQLSPTSDSAFTLRGLPASLTFHRDAQGKVTGLTWHQGSDQKASPVVGEPQKPWMPTAAELTTFTGRYFSEELETFHDITEKGGRLVLAQRRLTPAPLTPRARETFGGTGDFADVTLAFERDRNGQIIAFYASNGRSRDIRFARVR</sequence>
<feature type="chain" id="PRO_5017691024" evidence="1">
    <location>
        <begin position="19"/>
        <end position="659"/>
    </location>
</feature>
<dbReference type="InterPro" id="IPR012338">
    <property type="entry name" value="Beta-lactam/transpept-like"/>
</dbReference>
<comment type="caution">
    <text evidence="3">The sequence shown here is derived from an EMBL/GenBank/DDBJ whole genome shotgun (WGS) entry which is preliminary data.</text>
</comment>
<dbReference type="InterPro" id="IPR001466">
    <property type="entry name" value="Beta-lactam-related"/>
</dbReference>
<dbReference type="Proteomes" id="UP000264071">
    <property type="component" value="Unassembled WGS sequence"/>
</dbReference>
<evidence type="ECO:0000256" key="1">
    <source>
        <dbReference type="SAM" id="SignalP"/>
    </source>
</evidence>
<accession>A0A3D4V5Y3</accession>
<feature type="domain" description="Beta-lactamase-related" evidence="2">
    <location>
        <begin position="136"/>
        <end position="443"/>
    </location>
</feature>
<dbReference type="SUPFAM" id="SSF56601">
    <property type="entry name" value="beta-lactamase/transpeptidase-like"/>
    <property type="match status" value="1"/>
</dbReference>
<evidence type="ECO:0000313" key="4">
    <source>
        <dbReference type="Proteomes" id="UP000264071"/>
    </source>
</evidence>
<evidence type="ECO:0000313" key="3">
    <source>
        <dbReference type="EMBL" id="HCT56536.1"/>
    </source>
</evidence>
<keyword evidence="3" id="KW-0378">Hydrolase</keyword>
<feature type="signal peptide" evidence="1">
    <location>
        <begin position="1"/>
        <end position="18"/>
    </location>
</feature>
<dbReference type="PANTHER" id="PTHR46825:SF9">
    <property type="entry name" value="BETA-LACTAMASE-RELATED DOMAIN-CONTAINING PROTEIN"/>
    <property type="match status" value="1"/>
</dbReference>
<dbReference type="GO" id="GO:0016787">
    <property type="term" value="F:hydrolase activity"/>
    <property type="evidence" value="ECO:0007669"/>
    <property type="project" value="UniProtKB-KW"/>
</dbReference>
<dbReference type="AlphaFoldDB" id="A0A3D4V5Y3"/>
<protein>
    <submittedName>
        <fullName evidence="3">Serine hydrolase</fullName>
    </submittedName>
</protein>
<dbReference type="EMBL" id="DPIY01000005">
    <property type="protein sequence ID" value="HCT56536.1"/>
    <property type="molecule type" value="Genomic_DNA"/>
</dbReference>
<dbReference type="PANTHER" id="PTHR46825">
    <property type="entry name" value="D-ALANYL-D-ALANINE-CARBOXYPEPTIDASE/ENDOPEPTIDASE AMPH"/>
    <property type="match status" value="1"/>
</dbReference>
<dbReference type="Gene3D" id="3.40.710.10">
    <property type="entry name" value="DD-peptidase/beta-lactamase superfamily"/>
    <property type="match status" value="1"/>
</dbReference>
<dbReference type="Pfam" id="PF00144">
    <property type="entry name" value="Beta-lactamase"/>
    <property type="match status" value="1"/>
</dbReference>
<proteinExistence type="predicted"/>
<evidence type="ECO:0000259" key="2">
    <source>
        <dbReference type="Pfam" id="PF00144"/>
    </source>
</evidence>
<dbReference type="OMA" id="FAHERIF"/>
<keyword evidence="1" id="KW-0732">Signal</keyword>
<reference evidence="3 4" key="1">
    <citation type="journal article" date="2018" name="Nat. Biotechnol.">
        <title>A standardized bacterial taxonomy based on genome phylogeny substantially revises the tree of life.</title>
        <authorList>
            <person name="Parks D.H."/>
            <person name="Chuvochina M."/>
            <person name="Waite D.W."/>
            <person name="Rinke C."/>
            <person name="Skarshewski A."/>
            <person name="Chaumeil P.A."/>
            <person name="Hugenholtz P."/>
        </authorList>
    </citation>
    <scope>NUCLEOTIDE SEQUENCE [LARGE SCALE GENOMIC DNA]</scope>
    <source>
        <strain evidence="3">UBA8844</strain>
    </source>
</reference>
<gene>
    <name evidence="3" type="ORF">DGD08_04905</name>
</gene>
<dbReference type="InterPro" id="IPR050491">
    <property type="entry name" value="AmpC-like"/>
</dbReference>
<name>A0A3D4V5Y3_9BACT</name>
<organism evidence="3 4">
    <name type="scientific">Gemmatimonas aurantiaca</name>
    <dbReference type="NCBI Taxonomy" id="173480"/>
    <lineage>
        <taxon>Bacteria</taxon>
        <taxon>Pseudomonadati</taxon>
        <taxon>Gemmatimonadota</taxon>
        <taxon>Gemmatimonadia</taxon>
        <taxon>Gemmatimonadales</taxon>
        <taxon>Gemmatimonadaceae</taxon>
        <taxon>Gemmatimonas</taxon>
    </lineage>
</organism>